<dbReference type="Gene3D" id="1.10.3430.10">
    <property type="entry name" value="Ammonium transporter AmtB like domains"/>
    <property type="match status" value="1"/>
</dbReference>
<evidence type="ECO:0000256" key="1">
    <source>
        <dbReference type="ARBA" id="ARBA00004651"/>
    </source>
</evidence>
<dbReference type="PANTHER" id="PTHR10464:SF4">
    <property type="entry name" value="UREA TRANSPORTER"/>
    <property type="match status" value="1"/>
</dbReference>
<keyword evidence="8" id="KW-0732">Signal</keyword>
<protein>
    <submittedName>
        <fullName evidence="9">Urea transporter</fullName>
    </submittedName>
</protein>
<feature type="transmembrane region" description="Helical" evidence="7">
    <location>
        <begin position="214"/>
        <end position="239"/>
    </location>
</feature>
<feature type="signal peptide" evidence="8">
    <location>
        <begin position="1"/>
        <end position="22"/>
    </location>
</feature>
<feature type="transmembrane region" description="Helical" evidence="7">
    <location>
        <begin position="300"/>
        <end position="318"/>
    </location>
</feature>
<feature type="chain" id="PRO_5047234081" evidence="8">
    <location>
        <begin position="23"/>
        <end position="361"/>
    </location>
</feature>
<sequence length="361" mass="38130">MTVRRKLAAIAALLSLADPTTAREPPLTSANVAVVSVMTVPRSPIVTPPPTSKASSSLAGERQWMIAEMRGVMANFAQIYFMPSPGVGALLLAVLALADLSAAMTGLAASVSASGFAIALRMPRDRRRAGLIGYNGALTGIAFGALWQPDASFAAWLTLCVGMSVVATAVLARYRIPALTGPFVVAMTVTWALRPWLDLLPRSGALACDAGTPGFVFCTVGQVVFIAPLVLGLLTWYVLALGNVRATLWALIAATTVWMIFTLMATPWPSMTVQMGGAGVNAFLAALGLGVFGRPPKLRLLGAMLAATICVVLGTWLAPLRWPYFTLPFNLAVWLVLGIGAWRGHQAKQKTKQETKQKATA</sequence>
<comment type="caution">
    <text evidence="9">The sequence shown here is derived from an EMBL/GenBank/DDBJ whole genome shotgun (WGS) entry which is preliminary data.</text>
</comment>
<feature type="transmembrane region" description="Helical" evidence="7">
    <location>
        <begin position="90"/>
        <end position="119"/>
    </location>
</feature>
<keyword evidence="4 7" id="KW-0812">Transmembrane</keyword>
<evidence type="ECO:0000256" key="6">
    <source>
        <dbReference type="ARBA" id="ARBA00023136"/>
    </source>
</evidence>
<dbReference type="RefSeq" id="WP_150721426.1">
    <property type="nucleotide sequence ID" value="NZ_CABPRV010000005.1"/>
</dbReference>
<proteinExistence type="inferred from homology"/>
<evidence type="ECO:0000256" key="4">
    <source>
        <dbReference type="ARBA" id="ARBA00022692"/>
    </source>
</evidence>
<feature type="transmembrane region" description="Helical" evidence="7">
    <location>
        <begin position="131"/>
        <end position="147"/>
    </location>
</feature>
<dbReference type="PANTHER" id="PTHR10464">
    <property type="entry name" value="UREA TRANSPORTER"/>
    <property type="match status" value="1"/>
</dbReference>
<evidence type="ECO:0000256" key="3">
    <source>
        <dbReference type="ARBA" id="ARBA00022475"/>
    </source>
</evidence>
<feature type="transmembrane region" description="Helical" evidence="7">
    <location>
        <begin position="246"/>
        <end position="265"/>
    </location>
</feature>
<name>A0ABY6VZ35_9BURK</name>
<evidence type="ECO:0000313" key="9">
    <source>
        <dbReference type="EMBL" id="VVE06482.1"/>
    </source>
</evidence>
<evidence type="ECO:0000256" key="7">
    <source>
        <dbReference type="SAM" id="Phobius"/>
    </source>
</evidence>
<evidence type="ECO:0000256" key="2">
    <source>
        <dbReference type="ARBA" id="ARBA00005914"/>
    </source>
</evidence>
<organism evidence="9 10">
    <name type="scientific">Pandoraea capi</name>
    <dbReference type="NCBI Taxonomy" id="2508286"/>
    <lineage>
        <taxon>Bacteria</taxon>
        <taxon>Pseudomonadati</taxon>
        <taxon>Pseudomonadota</taxon>
        <taxon>Betaproteobacteria</taxon>
        <taxon>Burkholderiales</taxon>
        <taxon>Burkholderiaceae</taxon>
        <taxon>Pandoraea</taxon>
    </lineage>
</organism>
<comment type="subcellular location">
    <subcellularLocation>
        <location evidence="1">Cell membrane</location>
        <topology evidence="1">Multi-pass membrane protein</topology>
    </subcellularLocation>
</comment>
<dbReference type="Pfam" id="PF03253">
    <property type="entry name" value="UT"/>
    <property type="match status" value="1"/>
</dbReference>
<feature type="transmembrane region" description="Helical" evidence="7">
    <location>
        <begin position="153"/>
        <end position="171"/>
    </location>
</feature>
<feature type="transmembrane region" description="Helical" evidence="7">
    <location>
        <begin position="271"/>
        <end position="293"/>
    </location>
</feature>
<evidence type="ECO:0000256" key="5">
    <source>
        <dbReference type="ARBA" id="ARBA00022989"/>
    </source>
</evidence>
<keyword evidence="3" id="KW-1003">Cell membrane</keyword>
<reference evidence="9 10" key="1">
    <citation type="submission" date="2019-08" db="EMBL/GenBank/DDBJ databases">
        <authorList>
            <person name="Peeters C."/>
        </authorList>
    </citation>
    <scope>NUCLEOTIDE SEQUENCE [LARGE SCALE GENOMIC DNA]</scope>
    <source>
        <strain evidence="9 10">LMG 20602</strain>
    </source>
</reference>
<evidence type="ECO:0000256" key="8">
    <source>
        <dbReference type="SAM" id="SignalP"/>
    </source>
</evidence>
<feature type="transmembrane region" description="Helical" evidence="7">
    <location>
        <begin position="324"/>
        <end position="342"/>
    </location>
</feature>
<dbReference type="InterPro" id="IPR029020">
    <property type="entry name" value="Ammonium/urea_transptr"/>
</dbReference>
<gene>
    <name evidence="9" type="ORF">PCA20602_02406</name>
</gene>
<keyword evidence="10" id="KW-1185">Reference proteome</keyword>
<feature type="transmembrane region" description="Helical" evidence="7">
    <location>
        <begin position="178"/>
        <end position="194"/>
    </location>
</feature>
<keyword evidence="6 7" id="KW-0472">Membrane</keyword>
<dbReference type="Proteomes" id="UP000366065">
    <property type="component" value="Unassembled WGS sequence"/>
</dbReference>
<comment type="similarity">
    <text evidence="2">Belongs to the urea transporter family.</text>
</comment>
<dbReference type="EMBL" id="CABPRV010000005">
    <property type="protein sequence ID" value="VVE06482.1"/>
    <property type="molecule type" value="Genomic_DNA"/>
</dbReference>
<dbReference type="InterPro" id="IPR004937">
    <property type="entry name" value="Urea_transporter"/>
</dbReference>
<accession>A0ABY6VZ35</accession>
<evidence type="ECO:0000313" key="10">
    <source>
        <dbReference type="Proteomes" id="UP000366065"/>
    </source>
</evidence>
<keyword evidence="5 7" id="KW-1133">Transmembrane helix</keyword>